<dbReference type="AlphaFoldDB" id="A0A7C8M868"/>
<gene>
    <name evidence="2" type="ORF">BDV95DRAFT_40291</name>
</gene>
<evidence type="ECO:0000313" key="2">
    <source>
        <dbReference type="EMBL" id="KAF2871416.1"/>
    </source>
</evidence>
<feature type="compositionally biased region" description="Polar residues" evidence="1">
    <location>
        <begin position="1"/>
        <end position="11"/>
    </location>
</feature>
<name>A0A7C8M868_9PLEO</name>
<comment type="caution">
    <text evidence="2">The sequence shown here is derived from an EMBL/GenBank/DDBJ whole genome shotgun (WGS) entry which is preliminary data.</text>
</comment>
<dbReference type="OrthoDB" id="5359669at2759"/>
<proteinExistence type="predicted"/>
<sequence>MGLNYYASSPTVVLHPQRPHDYSPHQRSLSPSAMGSFRPKYPTPPSLNYLAAVSNATAGRKRSITDVDDPEENAPVGSVVAQLPAKPKPEPIYGPGMTLIYPDEPGFSIAAESQTGTWCEEKNEKEDKAEPVRPIAVSRKSQRVDSASNITIPSLNDMPTQKTENIIDENGNTIDTLITSLGVGWKNVMTNPSLRDAARAYSRVIENHFDLSDALVMLEKEALGAYLVRAKQHGVQGFWLFSDSFQWCQLVGWSLQRTIQNVTAGPIPKVEGDRIVARQRSPSSEPITPPSLDITMPITVADVDAMEL</sequence>
<organism evidence="2 3">
    <name type="scientific">Massariosphaeria phaeospora</name>
    <dbReference type="NCBI Taxonomy" id="100035"/>
    <lineage>
        <taxon>Eukaryota</taxon>
        <taxon>Fungi</taxon>
        <taxon>Dikarya</taxon>
        <taxon>Ascomycota</taxon>
        <taxon>Pezizomycotina</taxon>
        <taxon>Dothideomycetes</taxon>
        <taxon>Pleosporomycetidae</taxon>
        <taxon>Pleosporales</taxon>
        <taxon>Pleosporales incertae sedis</taxon>
        <taxon>Massariosphaeria</taxon>
    </lineage>
</organism>
<dbReference type="EMBL" id="JAADJZ010000011">
    <property type="protein sequence ID" value="KAF2871416.1"/>
    <property type="molecule type" value="Genomic_DNA"/>
</dbReference>
<protein>
    <submittedName>
        <fullName evidence="2">Uncharacterized protein</fullName>
    </submittedName>
</protein>
<feature type="region of interest" description="Disordered" evidence="1">
    <location>
        <begin position="1"/>
        <end position="41"/>
    </location>
</feature>
<evidence type="ECO:0000313" key="3">
    <source>
        <dbReference type="Proteomes" id="UP000481861"/>
    </source>
</evidence>
<reference evidence="2 3" key="1">
    <citation type="submission" date="2020-01" db="EMBL/GenBank/DDBJ databases">
        <authorList>
            <consortium name="DOE Joint Genome Institute"/>
            <person name="Haridas S."/>
            <person name="Albert R."/>
            <person name="Binder M."/>
            <person name="Bloem J."/>
            <person name="Labutti K."/>
            <person name="Salamov A."/>
            <person name="Andreopoulos B."/>
            <person name="Baker S.E."/>
            <person name="Barry K."/>
            <person name="Bills G."/>
            <person name="Bluhm B.H."/>
            <person name="Cannon C."/>
            <person name="Castanera R."/>
            <person name="Culley D.E."/>
            <person name="Daum C."/>
            <person name="Ezra D."/>
            <person name="Gonzalez J.B."/>
            <person name="Henrissat B."/>
            <person name="Kuo A."/>
            <person name="Liang C."/>
            <person name="Lipzen A."/>
            <person name="Lutzoni F."/>
            <person name="Magnuson J."/>
            <person name="Mondo S."/>
            <person name="Nolan M."/>
            <person name="Ohm R."/>
            <person name="Pangilinan J."/>
            <person name="Park H.-J.H."/>
            <person name="Ramirez L."/>
            <person name="Alfaro M."/>
            <person name="Sun H."/>
            <person name="Tritt A."/>
            <person name="Yoshinaga Y."/>
            <person name="Zwiers L.-H.L."/>
            <person name="Turgeon B.G."/>
            <person name="Goodwin S.B."/>
            <person name="Spatafora J.W."/>
            <person name="Crous P.W."/>
            <person name="Grigoriev I.V."/>
        </authorList>
    </citation>
    <scope>NUCLEOTIDE SEQUENCE [LARGE SCALE GENOMIC DNA]</scope>
    <source>
        <strain evidence="2 3">CBS 611.86</strain>
    </source>
</reference>
<dbReference type="Proteomes" id="UP000481861">
    <property type="component" value="Unassembled WGS sequence"/>
</dbReference>
<keyword evidence="3" id="KW-1185">Reference proteome</keyword>
<accession>A0A7C8M868</accession>
<evidence type="ECO:0000256" key="1">
    <source>
        <dbReference type="SAM" id="MobiDB-lite"/>
    </source>
</evidence>